<dbReference type="Proteomes" id="UP000028760">
    <property type="component" value="Unassembled WGS sequence"/>
</dbReference>
<dbReference type="PROSITE" id="PS50835">
    <property type="entry name" value="IG_LIKE"/>
    <property type="match status" value="1"/>
</dbReference>
<dbReference type="SUPFAM" id="SSF48726">
    <property type="entry name" value="Immunoglobulin"/>
    <property type="match status" value="1"/>
</dbReference>
<feature type="region of interest" description="Disordered" evidence="1">
    <location>
        <begin position="434"/>
        <end position="475"/>
    </location>
</feature>
<dbReference type="PANTHER" id="PTHR46484:SF8">
    <property type="entry name" value="B-CELL RECEPTOR CD22-LIKE-RELATED"/>
    <property type="match status" value="1"/>
</dbReference>
<feature type="region of interest" description="Disordered" evidence="1">
    <location>
        <begin position="383"/>
        <end position="416"/>
    </location>
</feature>
<dbReference type="Gene3D" id="2.60.40.10">
    <property type="entry name" value="Immunoglobulins"/>
    <property type="match status" value="2"/>
</dbReference>
<feature type="compositionally biased region" description="Polar residues" evidence="1">
    <location>
        <begin position="463"/>
        <end position="475"/>
    </location>
</feature>
<dbReference type="Ensembl" id="ENSPFOT00000031534.1">
    <property type="protein sequence ID" value="ENSPFOP00000024139.1"/>
    <property type="gene ID" value="ENSPFOG00000022298.1"/>
</dbReference>
<dbReference type="AlphaFoldDB" id="A0A096LY98"/>
<dbReference type="OrthoDB" id="6250964at2759"/>
<keyword evidence="2" id="KW-0472">Membrane</keyword>
<evidence type="ECO:0000256" key="2">
    <source>
        <dbReference type="SAM" id="Phobius"/>
    </source>
</evidence>
<keyword evidence="5" id="KW-1185">Reference proteome</keyword>
<dbReference type="InterPro" id="IPR013783">
    <property type="entry name" value="Ig-like_fold"/>
</dbReference>
<dbReference type="RefSeq" id="XP_007560722.1">
    <property type="nucleotide sequence ID" value="XM_007560660.2"/>
</dbReference>
<reference evidence="5" key="1">
    <citation type="submission" date="2013-10" db="EMBL/GenBank/DDBJ databases">
        <authorList>
            <person name="Schartl M."/>
            <person name="Warren W."/>
        </authorList>
    </citation>
    <scope>NUCLEOTIDE SEQUENCE [LARGE SCALE GENOMIC DNA]</scope>
    <source>
        <strain evidence="5">female</strain>
    </source>
</reference>
<evidence type="ECO:0000259" key="3">
    <source>
        <dbReference type="PROSITE" id="PS50835"/>
    </source>
</evidence>
<dbReference type="GeneID" id="103143940"/>
<dbReference type="PANTHER" id="PTHR46484">
    <property type="entry name" value="SI:CH211-171H4.5-RELATED"/>
    <property type="match status" value="1"/>
</dbReference>
<dbReference type="EMBL" id="AYCK01008478">
    <property type="status" value="NOT_ANNOTATED_CDS"/>
    <property type="molecule type" value="Genomic_DNA"/>
</dbReference>
<reference evidence="4" key="3">
    <citation type="submission" date="2025-09" db="UniProtKB">
        <authorList>
            <consortium name="Ensembl"/>
        </authorList>
    </citation>
    <scope>IDENTIFICATION</scope>
</reference>
<evidence type="ECO:0000256" key="1">
    <source>
        <dbReference type="SAM" id="MobiDB-lite"/>
    </source>
</evidence>
<organism evidence="4 5">
    <name type="scientific">Poecilia formosa</name>
    <name type="common">Amazon molly</name>
    <name type="synonym">Limia formosa</name>
    <dbReference type="NCBI Taxonomy" id="48698"/>
    <lineage>
        <taxon>Eukaryota</taxon>
        <taxon>Metazoa</taxon>
        <taxon>Chordata</taxon>
        <taxon>Craniata</taxon>
        <taxon>Vertebrata</taxon>
        <taxon>Euteleostomi</taxon>
        <taxon>Actinopterygii</taxon>
        <taxon>Neopterygii</taxon>
        <taxon>Teleostei</taxon>
        <taxon>Neoteleostei</taxon>
        <taxon>Acanthomorphata</taxon>
        <taxon>Ovalentaria</taxon>
        <taxon>Atherinomorphae</taxon>
        <taxon>Cyprinodontiformes</taxon>
        <taxon>Poeciliidae</taxon>
        <taxon>Poeciliinae</taxon>
        <taxon>Poecilia</taxon>
    </lineage>
</organism>
<reference evidence="4" key="2">
    <citation type="submission" date="2025-08" db="UniProtKB">
        <authorList>
            <consortium name="Ensembl"/>
        </authorList>
    </citation>
    <scope>IDENTIFICATION</scope>
</reference>
<evidence type="ECO:0000313" key="4">
    <source>
        <dbReference type="Ensembl" id="ENSPFOP00000024139.1"/>
    </source>
</evidence>
<sequence>MAVEEPDVLKNVLMSNSFLHLVSELMEGCSSEMAAFSQNMLTVSVLLSVFFLPGVQTGCKNKDPVLIITAPKEMEALNGSCLLIPCSFREKPEKPGEKFDNKREIFGVWIKSDSAFGNNPNNVIYNSSRSQNSYAVNISGNLREKNCTSVFFNVNSSQANRYFFRIENWLFRGTASCDPVNITVRDSAWSPRIEISGDVKEKNSVTVTCSALTPCPYSPPELTLNLQPNPHRQMERNTDGTFTTTIQQKITLSDSNDVSNITCSARYPVNGGKHKTANTEVTLSVSYAPKNTSACNWVELNCSSRASPPISCTTWSKNSTYKAMIVAEGDVRLTVYEGEVDRRNVSDKFSKDNLLIPLITVTVVVVLIFLVVWFLKSRRTAVQHNQTEAPEEPGVLASSDTKMPSLKGVLQTPSNERQEELHYGDVNFIKKPSCVSESTSGDQQETLYSQVKVSEPKNRSADSSDPLYSTVQKPG</sequence>
<keyword evidence="2" id="KW-1133">Transmembrane helix</keyword>
<accession>A0A096LY98</accession>
<feature type="transmembrane region" description="Helical" evidence="2">
    <location>
        <begin position="354"/>
        <end position="375"/>
    </location>
</feature>
<dbReference type="KEGG" id="pfor:103143940"/>
<feature type="compositionally biased region" description="Polar residues" evidence="1">
    <location>
        <begin position="435"/>
        <end position="452"/>
    </location>
</feature>
<name>A0A096LY98_POEFO</name>
<protein>
    <submittedName>
        <fullName evidence="4">Myeloid cell surface antigen CD33-like</fullName>
    </submittedName>
</protein>
<dbReference type="eggNOG" id="KOG4475">
    <property type="taxonomic scope" value="Eukaryota"/>
</dbReference>
<dbReference type="GeneTree" id="ENSGT00940000167478"/>
<dbReference type="STRING" id="48698.ENSPFOP00000024139"/>
<dbReference type="InterPro" id="IPR007110">
    <property type="entry name" value="Ig-like_dom"/>
</dbReference>
<keyword evidence="2" id="KW-0812">Transmembrane</keyword>
<dbReference type="InterPro" id="IPR036179">
    <property type="entry name" value="Ig-like_dom_sf"/>
</dbReference>
<proteinExistence type="predicted"/>
<feature type="domain" description="Ig-like" evidence="3">
    <location>
        <begin position="191"/>
        <end position="284"/>
    </location>
</feature>
<evidence type="ECO:0000313" key="5">
    <source>
        <dbReference type="Proteomes" id="UP000028760"/>
    </source>
</evidence>